<feature type="compositionally biased region" description="Low complexity" evidence="5">
    <location>
        <begin position="557"/>
        <end position="572"/>
    </location>
</feature>
<feature type="compositionally biased region" description="Polar residues" evidence="5">
    <location>
        <begin position="449"/>
        <end position="467"/>
    </location>
</feature>
<feature type="compositionally biased region" description="Basic and acidic residues" evidence="5">
    <location>
        <begin position="573"/>
        <end position="588"/>
    </location>
</feature>
<dbReference type="InterPro" id="IPR013083">
    <property type="entry name" value="Znf_RING/FYVE/PHD"/>
</dbReference>
<feature type="region of interest" description="Disordered" evidence="5">
    <location>
        <begin position="235"/>
        <end position="280"/>
    </location>
</feature>
<evidence type="ECO:0000259" key="6">
    <source>
        <dbReference type="PROSITE" id="PS50089"/>
    </source>
</evidence>
<evidence type="ECO:0000256" key="5">
    <source>
        <dbReference type="SAM" id="MobiDB-lite"/>
    </source>
</evidence>
<dbReference type="Proteomes" id="UP000092666">
    <property type="component" value="Unassembled WGS sequence"/>
</dbReference>
<feature type="compositionally biased region" description="Basic and acidic residues" evidence="5">
    <location>
        <begin position="201"/>
        <end position="221"/>
    </location>
</feature>
<feature type="compositionally biased region" description="Polar residues" evidence="5">
    <location>
        <begin position="704"/>
        <end position="715"/>
    </location>
</feature>
<feature type="compositionally biased region" description="Pro residues" evidence="5">
    <location>
        <begin position="31"/>
        <end position="51"/>
    </location>
</feature>
<evidence type="ECO:0000313" key="8">
    <source>
        <dbReference type="Proteomes" id="UP000092666"/>
    </source>
</evidence>
<dbReference type="SUPFAM" id="SSF57850">
    <property type="entry name" value="RING/U-box"/>
    <property type="match status" value="1"/>
</dbReference>
<feature type="compositionally biased region" description="Polar residues" evidence="5">
    <location>
        <begin position="1008"/>
        <end position="1020"/>
    </location>
</feature>
<feature type="compositionally biased region" description="Basic and acidic residues" evidence="5">
    <location>
        <begin position="1296"/>
        <end position="1308"/>
    </location>
</feature>
<evidence type="ECO:0000256" key="2">
    <source>
        <dbReference type="ARBA" id="ARBA00022771"/>
    </source>
</evidence>
<evidence type="ECO:0000256" key="3">
    <source>
        <dbReference type="ARBA" id="ARBA00022833"/>
    </source>
</evidence>
<feature type="region of interest" description="Disordered" evidence="5">
    <location>
        <begin position="1272"/>
        <end position="1343"/>
    </location>
</feature>
<feature type="compositionally biased region" description="Polar residues" evidence="5">
    <location>
        <begin position="667"/>
        <end position="677"/>
    </location>
</feature>
<evidence type="ECO:0000313" key="7">
    <source>
        <dbReference type="EMBL" id="OCF31761.1"/>
    </source>
</evidence>
<feature type="region of interest" description="Disordered" evidence="5">
    <location>
        <begin position="330"/>
        <end position="971"/>
    </location>
</feature>
<dbReference type="STRING" id="1296120.A0A1B9GLC6"/>
<accession>A0A1B9GLC6</accession>
<feature type="compositionally biased region" description="Pro residues" evidence="5">
    <location>
        <begin position="1135"/>
        <end position="1144"/>
    </location>
</feature>
<evidence type="ECO:0000256" key="1">
    <source>
        <dbReference type="ARBA" id="ARBA00022723"/>
    </source>
</evidence>
<feature type="region of interest" description="Disordered" evidence="5">
    <location>
        <begin position="1005"/>
        <end position="1024"/>
    </location>
</feature>
<name>A0A1B9GLC6_9TREE</name>
<gene>
    <name evidence="7" type="ORF">I316_06568</name>
</gene>
<feature type="compositionally biased region" description="Low complexity" evidence="5">
    <location>
        <begin position="404"/>
        <end position="416"/>
    </location>
</feature>
<dbReference type="InterPro" id="IPR001841">
    <property type="entry name" value="Znf_RING"/>
</dbReference>
<dbReference type="PROSITE" id="PS50089">
    <property type="entry name" value="ZF_RING_2"/>
    <property type="match status" value="1"/>
</dbReference>
<feature type="compositionally biased region" description="Basic and acidic residues" evidence="5">
    <location>
        <begin position="249"/>
        <end position="258"/>
    </location>
</feature>
<dbReference type="InterPro" id="IPR053238">
    <property type="entry name" value="RING-H2_zinc_finger"/>
</dbReference>
<feature type="compositionally biased region" description="Polar residues" evidence="5">
    <location>
        <begin position="428"/>
        <end position="437"/>
    </location>
</feature>
<feature type="compositionally biased region" description="Polar residues" evidence="5">
    <location>
        <begin position="80"/>
        <end position="106"/>
    </location>
</feature>
<dbReference type="PANTHER" id="PTHR14155:SF627">
    <property type="entry name" value="OS06G0192800 PROTEIN"/>
    <property type="match status" value="1"/>
</dbReference>
<protein>
    <recommendedName>
        <fullName evidence="6">RING-type domain-containing protein</fullName>
    </recommendedName>
</protein>
<feature type="domain" description="RING-type" evidence="6">
    <location>
        <begin position="1467"/>
        <end position="1509"/>
    </location>
</feature>
<evidence type="ECO:0000256" key="4">
    <source>
        <dbReference type="PROSITE-ProRule" id="PRU00175"/>
    </source>
</evidence>
<feature type="compositionally biased region" description="Pro residues" evidence="5">
    <location>
        <begin position="1038"/>
        <end position="1047"/>
    </location>
</feature>
<keyword evidence="3" id="KW-0862">Zinc</keyword>
<feature type="region of interest" description="Disordered" evidence="5">
    <location>
        <begin position="1029"/>
        <end position="1252"/>
    </location>
</feature>
<keyword evidence="1" id="KW-0479">Metal-binding</keyword>
<feature type="compositionally biased region" description="Gly residues" evidence="5">
    <location>
        <begin position="108"/>
        <end position="122"/>
    </location>
</feature>
<feature type="compositionally biased region" description="Basic and acidic residues" evidence="5">
    <location>
        <begin position="505"/>
        <end position="529"/>
    </location>
</feature>
<feature type="compositionally biased region" description="Polar residues" evidence="5">
    <location>
        <begin position="816"/>
        <end position="827"/>
    </location>
</feature>
<feature type="region of interest" description="Disordered" evidence="5">
    <location>
        <begin position="1358"/>
        <end position="1389"/>
    </location>
</feature>
<feature type="compositionally biased region" description="Low complexity" evidence="5">
    <location>
        <begin position="10"/>
        <end position="21"/>
    </location>
</feature>
<feature type="compositionally biased region" description="Low complexity" evidence="5">
    <location>
        <begin position="916"/>
        <end position="926"/>
    </location>
</feature>
<feature type="compositionally biased region" description="Low complexity" evidence="5">
    <location>
        <begin position="1194"/>
        <end position="1208"/>
    </location>
</feature>
<feature type="compositionally biased region" description="Polar residues" evidence="5">
    <location>
        <begin position="788"/>
        <end position="805"/>
    </location>
</feature>
<feature type="region of interest" description="Disordered" evidence="5">
    <location>
        <begin position="80"/>
        <end position="221"/>
    </location>
</feature>
<feature type="compositionally biased region" description="Low complexity" evidence="5">
    <location>
        <begin position="771"/>
        <end position="782"/>
    </location>
</feature>
<dbReference type="Pfam" id="PF13639">
    <property type="entry name" value="zf-RING_2"/>
    <property type="match status" value="1"/>
</dbReference>
<feature type="compositionally biased region" description="Low complexity" evidence="5">
    <location>
        <begin position="1322"/>
        <end position="1335"/>
    </location>
</feature>
<feature type="region of interest" description="Disordered" evidence="5">
    <location>
        <begin position="1"/>
        <end position="66"/>
    </location>
</feature>
<feature type="compositionally biased region" description="Polar residues" evidence="5">
    <location>
        <begin position="533"/>
        <end position="546"/>
    </location>
</feature>
<dbReference type="OrthoDB" id="8062037at2759"/>
<dbReference type="PANTHER" id="PTHR14155">
    <property type="entry name" value="RING FINGER DOMAIN-CONTAINING"/>
    <property type="match status" value="1"/>
</dbReference>
<feature type="compositionally biased region" description="Pro residues" evidence="5">
    <location>
        <begin position="1116"/>
        <end position="1125"/>
    </location>
</feature>
<dbReference type="SMART" id="SM00184">
    <property type="entry name" value="RING"/>
    <property type="match status" value="1"/>
</dbReference>
<dbReference type="GO" id="GO:0008270">
    <property type="term" value="F:zinc ion binding"/>
    <property type="evidence" value="ECO:0007669"/>
    <property type="project" value="UniProtKB-KW"/>
</dbReference>
<dbReference type="Gene3D" id="3.30.40.10">
    <property type="entry name" value="Zinc/RING finger domain, C3HC4 (zinc finger)"/>
    <property type="match status" value="1"/>
</dbReference>
<feature type="compositionally biased region" description="Polar residues" evidence="5">
    <location>
        <begin position="847"/>
        <end position="858"/>
    </location>
</feature>
<feature type="compositionally biased region" description="Polar residues" evidence="5">
    <location>
        <begin position="620"/>
        <end position="650"/>
    </location>
</feature>
<sequence length="1515" mass="159856">MATRRRDVNPTQQGATAAGGARKARKKPKASPSPRPTPSSTPKPRSGPIPTPYLALAPTPISSLSPSAIDQLASTSSLILPSSYVRSNSNRGQSRDVQVAQERTTTGSGVGPGAAVGVGAPGEAGPSRFGALRETSGEEGGAAVAAAGTGAGPTNGTRGTTSGTVRPKYVTNLLSPPAIIPGGTSSTPRIQAQPPANPRRRSGERERGGGPRTRRSEERLRDLVNVNASLTSLGQLGRILESDPTYNAGERERERGRPEEEEEQEAGLAQAREAVQQANRRRRRIVRGENGTGVVRRLTVSSREEGRAIGLARGASMRRTNVWDDIPEAGEPPPPFPFPTSSTNRLPPAFATSRPPMPSTEDRGADLGSTAMGRPRSPPPSFEMAVGLIPFIRPASAPAPAPPMTTTSTPTTRTVTPPTPRPSRPALTLSTSEQTPAQMLIPDSPGISPGSTHYASAPSSPTQTVIASTADLPVISSLSLPDSSQDAVRDDRREWNEDLLAGYTLEERVQREMERRRLREDRDMVRRAATDSPAFSQTPLSASPQHASADIGSEVISDAASSDSGSTSAPSPKELDKTQSDDINRDAESTSIPSAQVGVASAPAEDQTTSSRAAEGPQASPDTAQPEPSVSKSDTSASSLPSVDQETPSIDSHRHLAASGDRRASVADNTADTTTRISAPEIPQPPSVSASQSEKALPGLPVSPTESAGSSTGLASRSIIPEALGNLQPAQTPKGDLPAEATPSSQSVKPLRRPDVGSTTDNSAEPPAPPELTEATPLEQLQVKVSKPRSQPSRSASLDPTTSAEAASVDTKRLSVPNTDPTTTSSRLGVAEPGKTSKRPLFRGFSWGNSPELGSSPTLYPPLTIDNNQKMADRGDREPTVASSTEMQANLLPPNREAALRRRNLQSASPIPLPPTIATAPATKSKLMAAAKRSTPVSGPLINFDTPSPSPPSTPKRSLSQSRSVQLQERSPYQDISALAASSAELLALLEDGFIMDHEDGSDGKNGWNWSGDQSNQAESSAMGARRMEAIALASPPLASPPLPPPSSVRTEKSPLTLRRVPPPLTERDDSSKGKSSSIATSPRVGGHTRTDVENNGSPVRAALDSSDGPPKATRRPPPPAPRPRPVLSLRQPQVQPPPLPPRPGAERTSPSPDDARRVTPKRATSASTASNSTIVPSPTKPIAEPVRRVNGGTQSTTNPTMTATTRPKGPRPPPPPPRKRLTSWFKSSAVAKDTQPPVVTSPASPAKRIIPPITPSIISEPTLVLRPLNARAQSEVPRSVLPLDTGEDDGTQMAADRDSLRGSERGVNRSASAFNLREQDSTLASSSLPSTSASQYGVREISPGSLQDENLVIKTDIETGQNERERQTTADAVEGGSQEAESRNQTSRREWTDLDLLAARIEGSGREFEGFTQITSFLGPSKTPGATPAALSTLLPGLINVDSRRTTPQGRVKLKLSLLGLRVSKCPICLSQFKGGDKAVMLPMCSHVGHESCARRWFRESARCWVCREVLPEE</sequence>
<reference evidence="8" key="2">
    <citation type="submission" date="2013-12" db="EMBL/GenBank/DDBJ databases">
        <title>Evolution of pathogenesis and genome organization in the Tremellales.</title>
        <authorList>
            <person name="Cuomo C."/>
            <person name="Litvintseva A."/>
            <person name="Heitman J."/>
            <person name="Chen Y."/>
            <person name="Sun S."/>
            <person name="Springer D."/>
            <person name="Dromer F."/>
            <person name="Young S."/>
            <person name="Zeng Q."/>
            <person name="Chapman S."/>
            <person name="Gujja S."/>
            <person name="Saif S."/>
            <person name="Birren B."/>
        </authorList>
    </citation>
    <scope>NUCLEOTIDE SEQUENCE [LARGE SCALE GENOMIC DNA]</scope>
    <source>
        <strain evidence="8">BCC8398</strain>
    </source>
</reference>
<feature type="compositionally biased region" description="Polar residues" evidence="5">
    <location>
        <begin position="476"/>
        <end position="486"/>
    </location>
</feature>
<dbReference type="EMBL" id="KV700131">
    <property type="protein sequence ID" value="OCF31761.1"/>
    <property type="molecule type" value="Genomic_DNA"/>
</dbReference>
<feature type="compositionally biased region" description="Basic and acidic residues" evidence="5">
    <location>
        <begin position="487"/>
        <end position="496"/>
    </location>
</feature>
<reference evidence="7 8" key="1">
    <citation type="submission" date="2013-07" db="EMBL/GenBank/DDBJ databases">
        <title>The Genome Sequence of Cryptococcus heveanensis BCC8398.</title>
        <authorList>
            <consortium name="The Broad Institute Genome Sequencing Platform"/>
            <person name="Cuomo C."/>
            <person name="Litvintseva A."/>
            <person name="Chen Y."/>
            <person name="Heitman J."/>
            <person name="Sun S."/>
            <person name="Springer D."/>
            <person name="Dromer F."/>
            <person name="Young S.K."/>
            <person name="Zeng Q."/>
            <person name="Gargeya S."/>
            <person name="Fitzgerald M."/>
            <person name="Abouelleil A."/>
            <person name="Alvarado L."/>
            <person name="Berlin A.M."/>
            <person name="Chapman S.B."/>
            <person name="Dewar J."/>
            <person name="Goldberg J."/>
            <person name="Griggs A."/>
            <person name="Gujja S."/>
            <person name="Hansen M."/>
            <person name="Howarth C."/>
            <person name="Imamovic A."/>
            <person name="Larimer J."/>
            <person name="McCowan C."/>
            <person name="Murphy C."/>
            <person name="Pearson M."/>
            <person name="Priest M."/>
            <person name="Roberts A."/>
            <person name="Saif S."/>
            <person name="Shea T."/>
            <person name="Sykes S."/>
            <person name="Wortman J."/>
            <person name="Nusbaum C."/>
            <person name="Birren B."/>
        </authorList>
    </citation>
    <scope>NUCLEOTIDE SEQUENCE [LARGE SCALE GENOMIC DNA]</scope>
    <source>
        <strain evidence="7 8">BCC8398</strain>
    </source>
</reference>
<feature type="compositionally biased region" description="Low complexity" evidence="5">
    <location>
        <begin position="955"/>
        <end position="971"/>
    </location>
</feature>
<feature type="compositionally biased region" description="Low complexity" evidence="5">
    <location>
        <begin position="266"/>
        <end position="278"/>
    </location>
</feature>
<feature type="compositionally biased region" description="Basic and acidic residues" evidence="5">
    <location>
        <begin position="1358"/>
        <end position="1369"/>
    </location>
</feature>
<proteinExistence type="predicted"/>
<feature type="compositionally biased region" description="Low complexity" evidence="5">
    <location>
        <begin position="141"/>
        <end position="161"/>
    </location>
</feature>
<keyword evidence="2 4" id="KW-0863">Zinc-finger</keyword>
<feature type="compositionally biased region" description="Low complexity" evidence="5">
    <location>
        <begin position="1164"/>
        <end position="1174"/>
    </location>
</feature>
<keyword evidence="8" id="KW-1185">Reference proteome</keyword>
<organism evidence="7 8">
    <name type="scientific">Kwoniella heveanensis BCC8398</name>
    <dbReference type="NCBI Taxonomy" id="1296120"/>
    <lineage>
        <taxon>Eukaryota</taxon>
        <taxon>Fungi</taxon>
        <taxon>Dikarya</taxon>
        <taxon>Basidiomycota</taxon>
        <taxon>Agaricomycotina</taxon>
        <taxon>Tremellomycetes</taxon>
        <taxon>Tremellales</taxon>
        <taxon>Cryptococcaceae</taxon>
        <taxon>Kwoniella</taxon>
    </lineage>
</organism>